<feature type="chain" id="PRO_5002147207" evidence="2">
    <location>
        <begin position="18"/>
        <end position="123"/>
    </location>
</feature>
<evidence type="ECO:0000256" key="2">
    <source>
        <dbReference type="SAM" id="SignalP"/>
    </source>
</evidence>
<evidence type="ECO:0000313" key="4">
    <source>
        <dbReference type="Proteomes" id="UP000031599"/>
    </source>
</evidence>
<evidence type="ECO:0000313" key="3">
    <source>
        <dbReference type="EMBL" id="KIG16217.1"/>
    </source>
</evidence>
<keyword evidence="2" id="KW-0732">Signal</keyword>
<dbReference type="Proteomes" id="UP000031599">
    <property type="component" value="Unassembled WGS sequence"/>
</dbReference>
<organism evidence="3 4">
    <name type="scientific">Enhygromyxa salina</name>
    <dbReference type="NCBI Taxonomy" id="215803"/>
    <lineage>
        <taxon>Bacteria</taxon>
        <taxon>Pseudomonadati</taxon>
        <taxon>Myxococcota</taxon>
        <taxon>Polyangia</taxon>
        <taxon>Nannocystales</taxon>
        <taxon>Nannocystaceae</taxon>
        <taxon>Enhygromyxa</taxon>
    </lineage>
</organism>
<sequence>MVLATLLCLAAPPEAFSALIASAASASDDVQTAPQFEALDDRQDAHWRHRDASPSSAKDIVAVESESENENEDASSSFRVLPSSFKLQSAASIRRHARHEQHRSADIARLLVSTGLGRGPPLA</sequence>
<gene>
    <name evidence="3" type="ORF">DB30_04829</name>
</gene>
<comment type="caution">
    <text evidence="3">The sequence shown here is derived from an EMBL/GenBank/DDBJ whole genome shotgun (WGS) entry which is preliminary data.</text>
</comment>
<proteinExistence type="predicted"/>
<feature type="region of interest" description="Disordered" evidence="1">
    <location>
        <begin position="40"/>
        <end position="78"/>
    </location>
</feature>
<protein>
    <submittedName>
        <fullName evidence="3">Uncharacterized protein</fullName>
    </submittedName>
</protein>
<reference evidence="3 4" key="1">
    <citation type="submission" date="2014-12" db="EMBL/GenBank/DDBJ databases">
        <title>Genome assembly of Enhygromyxa salina DSM 15201.</title>
        <authorList>
            <person name="Sharma G."/>
            <person name="Subramanian S."/>
        </authorList>
    </citation>
    <scope>NUCLEOTIDE SEQUENCE [LARGE SCALE GENOMIC DNA]</scope>
    <source>
        <strain evidence="3 4">DSM 15201</strain>
    </source>
</reference>
<feature type="compositionally biased region" description="Basic and acidic residues" evidence="1">
    <location>
        <begin position="40"/>
        <end position="52"/>
    </location>
</feature>
<accession>A0A0C2D8D6</accession>
<evidence type="ECO:0000256" key="1">
    <source>
        <dbReference type="SAM" id="MobiDB-lite"/>
    </source>
</evidence>
<name>A0A0C2D8D6_9BACT</name>
<dbReference type="AlphaFoldDB" id="A0A0C2D8D6"/>
<dbReference type="EMBL" id="JMCC02000041">
    <property type="protein sequence ID" value="KIG16217.1"/>
    <property type="molecule type" value="Genomic_DNA"/>
</dbReference>
<feature type="signal peptide" evidence="2">
    <location>
        <begin position="1"/>
        <end position="17"/>
    </location>
</feature>